<protein>
    <submittedName>
        <fullName evidence="2">Uncharacterized protein</fullName>
    </submittedName>
</protein>
<reference evidence="2" key="1">
    <citation type="journal article" date="2020" name="Stud. Mycol.">
        <title>101 Dothideomycetes genomes: a test case for predicting lifestyles and emergence of pathogens.</title>
        <authorList>
            <person name="Haridas S."/>
            <person name="Albert R."/>
            <person name="Binder M."/>
            <person name="Bloem J."/>
            <person name="Labutti K."/>
            <person name="Salamov A."/>
            <person name="Andreopoulos B."/>
            <person name="Baker S."/>
            <person name="Barry K."/>
            <person name="Bills G."/>
            <person name="Bluhm B."/>
            <person name="Cannon C."/>
            <person name="Castanera R."/>
            <person name="Culley D."/>
            <person name="Daum C."/>
            <person name="Ezra D."/>
            <person name="Gonzalez J."/>
            <person name="Henrissat B."/>
            <person name="Kuo A."/>
            <person name="Liang C."/>
            <person name="Lipzen A."/>
            <person name="Lutzoni F."/>
            <person name="Magnuson J."/>
            <person name="Mondo S."/>
            <person name="Nolan M."/>
            <person name="Ohm R."/>
            <person name="Pangilinan J."/>
            <person name="Park H.-J."/>
            <person name="Ramirez L."/>
            <person name="Alfaro M."/>
            <person name="Sun H."/>
            <person name="Tritt A."/>
            <person name="Yoshinaga Y."/>
            <person name="Zwiers L.-H."/>
            <person name="Turgeon B."/>
            <person name="Goodwin S."/>
            <person name="Spatafora J."/>
            <person name="Crous P."/>
            <person name="Grigoriev I."/>
        </authorList>
    </citation>
    <scope>NUCLEOTIDE SEQUENCE</scope>
    <source>
        <strain evidence="2">ATCC 16933</strain>
    </source>
</reference>
<organism evidence="2 3">
    <name type="scientific">Lineolata rhizophorae</name>
    <dbReference type="NCBI Taxonomy" id="578093"/>
    <lineage>
        <taxon>Eukaryota</taxon>
        <taxon>Fungi</taxon>
        <taxon>Dikarya</taxon>
        <taxon>Ascomycota</taxon>
        <taxon>Pezizomycotina</taxon>
        <taxon>Dothideomycetes</taxon>
        <taxon>Dothideomycetes incertae sedis</taxon>
        <taxon>Lineolatales</taxon>
        <taxon>Lineolataceae</taxon>
        <taxon>Lineolata</taxon>
    </lineage>
</organism>
<evidence type="ECO:0000256" key="1">
    <source>
        <dbReference type="SAM" id="MobiDB-lite"/>
    </source>
</evidence>
<accession>A0A6A6P6B7</accession>
<proteinExistence type="predicted"/>
<feature type="region of interest" description="Disordered" evidence="1">
    <location>
        <begin position="89"/>
        <end position="120"/>
    </location>
</feature>
<name>A0A6A6P6B7_9PEZI</name>
<evidence type="ECO:0000313" key="2">
    <source>
        <dbReference type="EMBL" id="KAF2459338.1"/>
    </source>
</evidence>
<feature type="region of interest" description="Disordered" evidence="1">
    <location>
        <begin position="168"/>
        <end position="187"/>
    </location>
</feature>
<dbReference type="Proteomes" id="UP000799766">
    <property type="component" value="Unassembled WGS sequence"/>
</dbReference>
<gene>
    <name evidence="2" type="ORF">BDY21DRAFT_408661</name>
</gene>
<dbReference type="AlphaFoldDB" id="A0A6A6P6B7"/>
<dbReference type="EMBL" id="MU001675">
    <property type="protein sequence ID" value="KAF2459338.1"/>
    <property type="molecule type" value="Genomic_DNA"/>
</dbReference>
<sequence length="187" mass="19600">MPIGREGRSTGTFVTVRSAAAAHATGRAACSRTCQNWRGGRSAWEPFVGNGVLSRIRGTAFSNSTYGLQPSDGRGIVGRAGRVTGLSRAGRRGLGRSTTFGTLQRPPLDQAAAGQGGGRRLRRTTQLCGVRVSGAKMRSPSGADREGSVFWVVLQGGMQRRFVRGSIDEEFGGGRPHGLAGPTSDPT</sequence>
<keyword evidence="3" id="KW-1185">Reference proteome</keyword>
<evidence type="ECO:0000313" key="3">
    <source>
        <dbReference type="Proteomes" id="UP000799766"/>
    </source>
</evidence>